<dbReference type="SUPFAM" id="SSF53850">
    <property type="entry name" value="Periplasmic binding protein-like II"/>
    <property type="match status" value="1"/>
</dbReference>
<evidence type="ECO:0000313" key="4">
    <source>
        <dbReference type="Proteomes" id="UP000078397"/>
    </source>
</evidence>
<dbReference type="AlphaFoldDB" id="A0A179FIK9"/>
<dbReference type="PANTHER" id="PTHR30006">
    <property type="entry name" value="THIAMINE-BINDING PERIPLASMIC PROTEIN-RELATED"/>
    <property type="match status" value="1"/>
</dbReference>
<dbReference type="GeneID" id="28849334"/>
<comment type="caution">
    <text evidence="3">The sequence shown here is derived from an EMBL/GenBank/DDBJ whole genome shotgun (WGS) entry which is preliminary data.</text>
</comment>
<evidence type="ECO:0000256" key="2">
    <source>
        <dbReference type="SAM" id="SignalP"/>
    </source>
</evidence>
<dbReference type="STRING" id="1380566.A0A179FIK9"/>
<accession>A0A179FIK9</accession>
<dbReference type="EMBL" id="LSBJ02000005">
    <property type="protein sequence ID" value="OAQ65120.1"/>
    <property type="molecule type" value="Genomic_DNA"/>
</dbReference>
<dbReference type="OrthoDB" id="124329at2759"/>
<organism evidence="3 4">
    <name type="scientific">Pochonia chlamydosporia 170</name>
    <dbReference type="NCBI Taxonomy" id="1380566"/>
    <lineage>
        <taxon>Eukaryota</taxon>
        <taxon>Fungi</taxon>
        <taxon>Dikarya</taxon>
        <taxon>Ascomycota</taxon>
        <taxon>Pezizomycotina</taxon>
        <taxon>Sordariomycetes</taxon>
        <taxon>Hypocreomycetidae</taxon>
        <taxon>Hypocreales</taxon>
        <taxon>Clavicipitaceae</taxon>
        <taxon>Pochonia</taxon>
    </lineage>
</organism>
<reference evidence="3 4" key="1">
    <citation type="journal article" date="2016" name="PLoS Pathog.">
        <title>Biosynthesis of antibiotic leucinostatins in bio-control fungus Purpureocillium lilacinum and their inhibition on phytophthora revealed by genome mining.</title>
        <authorList>
            <person name="Wang G."/>
            <person name="Liu Z."/>
            <person name="Lin R."/>
            <person name="Li E."/>
            <person name="Mao Z."/>
            <person name="Ling J."/>
            <person name="Yang Y."/>
            <person name="Yin W.B."/>
            <person name="Xie B."/>
        </authorList>
    </citation>
    <scope>NUCLEOTIDE SEQUENCE [LARGE SCALE GENOMIC DNA]</scope>
    <source>
        <strain evidence="3">170</strain>
    </source>
</reference>
<evidence type="ECO:0000256" key="1">
    <source>
        <dbReference type="ARBA" id="ARBA00022729"/>
    </source>
</evidence>
<gene>
    <name evidence="3" type="ORF">VFPPC_06287</name>
</gene>
<evidence type="ECO:0000313" key="3">
    <source>
        <dbReference type="EMBL" id="OAQ65120.1"/>
    </source>
</evidence>
<dbReference type="KEGG" id="pchm:VFPPC_06287"/>
<dbReference type="Proteomes" id="UP000078397">
    <property type="component" value="Unassembled WGS sequence"/>
</dbReference>
<dbReference type="Gene3D" id="3.40.190.10">
    <property type="entry name" value="Periplasmic binding protein-like II"/>
    <property type="match status" value="2"/>
</dbReference>
<name>A0A179FIK9_METCM</name>
<keyword evidence="4" id="KW-1185">Reference proteome</keyword>
<feature type="chain" id="PRO_5008101777" evidence="2">
    <location>
        <begin position="17"/>
        <end position="359"/>
    </location>
</feature>
<sequence>MRPTLALSLILGQAYALDRTLGFNAKPTVENRTLDQIYEAAVAEGGVVTLWHGGDERNQMDFLKDAFEKRFPKMKLNLTVDLSKYHDGRIDQQLAAKNVFVDSVMLQTVHDFPRWAREGALMNYAPLGFDQIHPAFKDSVSASWYGVELLFWQNAWNTKKLPNANFSTFDSFLRPEFKNKLVLTYPHDDDAVLFAFDQIMQQQGEAWFDKLLAQNPKWVRGTATPFTLISQPNSTVAATFTTAIGFTNVTDIATALPTDGLFVSWAQRGGILNDAPHPEGAKLLHSFMLSPEFQKELGWSVRQDVEPPAGVPDLMRMPNTNPVAFNTWMEDRPNVERLRFWFEDRIGTAQGKSPLVDGI</sequence>
<feature type="signal peptide" evidence="2">
    <location>
        <begin position="1"/>
        <end position="16"/>
    </location>
</feature>
<proteinExistence type="predicted"/>
<keyword evidence="1 2" id="KW-0732">Signal</keyword>
<protein>
    <submittedName>
        <fullName evidence="3">ABC-type Fe3+ transport system</fullName>
    </submittedName>
</protein>
<dbReference type="RefSeq" id="XP_018142434.1">
    <property type="nucleotide sequence ID" value="XM_018285340.1"/>
</dbReference>
<dbReference type="PANTHER" id="PTHR30006:SF2">
    <property type="entry name" value="ABC TRANSPORTER SUBSTRATE-BINDING PROTEIN"/>
    <property type="match status" value="1"/>
</dbReference>